<feature type="compositionally biased region" description="Polar residues" evidence="9">
    <location>
        <begin position="372"/>
        <end position="401"/>
    </location>
</feature>
<reference evidence="12" key="2">
    <citation type="submission" date="2017-05" db="UniProtKB">
        <authorList>
            <consortium name="EnsemblMetazoa"/>
        </authorList>
    </citation>
    <scope>IDENTIFICATION</scope>
</reference>
<evidence type="ECO:0000259" key="10">
    <source>
        <dbReference type="Pfam" id="PF01138"/>
    </source>
</evidence>
<evidence type="ECO:0000256" key="3">
    <source>
        <dbReference type="ARBA" id="ARBA00006678"/>
    </source>
</evidence>
<dbReference type="GO" id="GO:0071028">
    <property type="term" value="P:nuclear mRNA surveillance"/>
    <property type="evidence" value="ECO:0007669"/>
    <property type="project" value="TreeGrafter"/>
</dbReference>
<dbReference type="InterPro" id="IPR015847">
    <property type="entry name" value="ExoRNase_PH_dom2"/>
</dbReference>
<dbReference type="GO" id="GO:0035925">
    <property type="term" value="F:mRNA 3'-UTR AU-rich region binding"/>
    <property type="evidence" value="ECO:0007669"/>
    <property type="project" value="TreeGrafter"/>
</dbReference>
<dbReference type="GO" id="GO:0000467">
    <property type="term" value="P:exonucleolytic trimming to generate mature 3'-end of 5.8S rRNA from tricistronic rRNA transcript (SSU-rRNA, 5.8S rRNA, LSU-rRNA)"/>
    <property type="evidence" value="ECO:0007669"/>
    <property type="project" value="TreeGrafter"/>
</dbReference>
<keyword evidence="7" id="KW-0539">Nucleus</keyword>
<evidence type="ECO:0000256" key="2">
    <source>
        <dbReference type="ARBA" id="ARBA00004496"/>
    </source>
</evidence>
<organism evidence="12">
    <name type="scientific">Amphimedon queenslandica</name>
    <name type="common">Sponge</name>
    <dbReference type="NCBI Taxonomy" id="400682"/>
    <lineage>
        <taxon>Eukaryota</taxon>
        <taxon>Metazoa</taxon>
        <taxon>Porifera</taxon>
        <taxon>Demospongiae</taxon>
        <taxon>Heteroscleromorpha</taxon>
        <taxon>Haplosclerida</taxon>
        <taxon>Niphatidae</taxon>
        <taxon>Amphimedon</taxon>
    </lineage>
</organism>
<proteinExistence type="inferred from homology"/>
<keyword evidence="13" id="KW-1185">Reference proteome</keyword>
<gene>
    <name evidence="12" type="primary">100639813</name>
</gene>
<dbReference type="GO" id="GO:0034473">
    <property type="term" value="P:U1 snRNA 3'-end processing"/>
    <property type="evidence" value="ECO:0007669"/>
    <property type="project" value="TreeGrafter"/>
</dbReference>
<sequence length="410" mass="46325">MNRSRASAISNCEKEFTLEAIQERKRLDGRSVYDYRQVFIKPSPVTHGNVLVTIGETRVQACVGCEVVVPRPQRPTDGLLYFNVLPSPMAAPNYDIGKSSLTMRVERLLDRCFKESRSLDTESLCIIAGQKVWSIRVDIHILNDSGNITDCCVMASFCALKHCRRPYVTVSGEHATIHPVSEREPVPLNIHHTPICITFGFLSEGNYLLVDPSIEEEKVLTGHLYIVMNIHREICTMQLEGVALQHEEVVKCTKIAMTKVNELNKSINKYMGIRTNAKNMDEDGQSILTNVLKETTLQIDNIQTAANVQEDRKNGKDIIQEVQEDVYEIMYPMEEEPPVTEEEEPPKTKPRDKDTDEEEEVTVTLTKDDITGLTSIETGLTSNTGEQTSVNRNSNKETSGTRGRKRRKRK</sequence>
<dbReference type="Pfam" id="PF03725">
    <property type="entry name" value="RNase_PH_C"/>
    <property type="match status" value="1"/>
</dbReference>
<feature type="region of interest" description="Disordered" evidence="9">
    <location>
        <begin position="334"/>
        <end position="410"/>
    </location>
</feature>
<dbReference type="GO" id="GO:0000176">
    <property type="term" value="C:nuclear exosome (RNase complex)"/>
    <property type="evidence" value="ECO:0007669"/>
    <property type="project" value="TreeGrafter"/>
</dbReference>
<evidence type="ECO:0000313" key="13">
    <source>
        <dbReference type="Proteomes" id="UP000007879"/>
    </source>
</evidence>
<feature type="domain" description="Exoribonuclease phosphorolytic" evidence="10">
    <location>
        <begin position="35"/>
        <end position="166"/>
    </location>
</feature>
<evidence type="ECO:0000256" key="1">
    <source>
        <dbReference type="ARBA" id="ARBA00004123"/>
    </source>
</evidence>
<dbReference type="PANTHER" id="PTHR11097:SF14">
    <property type="entry name" value="EXOSOME COMPLEX COMPONENT RRP45"/>
    <property type="match status" value="1"/>
</dbReference>
<keyword evidence="6" id="KW-0694">RNA-binding</keyword>
<dbReference type="GO" id="GO:0034475">
    <property type="term" value="P:U4 snRNA 3'-end processing"/>
    <property type="evidence" value="ECO:0007669"/>
    <property type="project" value="TreeGrafter"/>
</dbReference>
<dbReference type="InterPro" id="IPR020568">
    <property type="entry name" value="Ribosomal_Su5_D2-typ_SF"/>
</dbReference>
<evidence type="ECO:0000259" key="11">
    <source>
        <dbReference type="Pfam" id="PF03725"/>
    </source>
</evidence>
<dbReference type="Gene3D" id="3.30.230.70">
    <property type="entry name" value="GHMP Kinase, N-terminal domain"/>
    <property type="match status" value="1"/>
</dbReference>
<dbReference type="GO" id="GO:0016075">
    <property type="term" value="P:rRNA catabolic process"/>
    <property type="evidence" value="ECO:0007669"/>
    <property type="project" value="TreeGrafter"/>
</dbReference>
<accession>A0A1X7VJW4</accession>
<dbReference type="EnsemblMetazoa" id="Aqu2.1.39752_001">
    <property type="protein sequence ID" value="Aqu2.1.39752_001"/>
    <property type="gene ID" value="Aqu2.1.39752"/>
</dbReference>
<dbReference type="EnsemblMetazoa" id="XM_019993177.1">
    <property type="protein sequence ID" value="XP_019848736.1"/>
    <property type="gene ID" value="LOC100639813"/>
</dbReference>
<comment type="similarity">
    <text evidence="3">Belongs to the RNase PH family.</text>
</comment>
<dbReference type="GO" id="GO:0071038">
    <property type="term" value="P:TRAMP-dependent tRNA surveillance pathway"/>
    <property type="evidence" value="ECO:0007669"/>
    <property type="project" value="TreeGrafter"/>
</dbReference>
<comment type="subcellular location">
    <subcellularLocation>
        <location evidence="2">Cytoplasm</location>
    </subcellularLocation>
    <subcellularLocation>
        <location evidence="1">Nucleus</location>
    </subcellularLocation>
</comment>
<dbReference type="SUPFAM" id="SSF54211">
    <property type="entry name" value="Ribosomal protein S5 domain 2-like"/>
    <property type="match status" value="1"/>
</dbReference>
<dbReference type="GO" id="GO:0034476">
    <property type="term" value="P:U5 snRNA 3'-end processing"/>
    <property type="evidence" value="ECO:0007669"/>
    <property type="project" value="TreeGrafter"/>
</dbReference>
<evidence type="ECO:0000313" key="12">
    <source>
        <dbReference type="EnsemblMetazoa" id="Aqu2.1.39752_001"/>
    </source>
</evidence>
<dbReference type="AlphaFoldDB" id="A0A1X7VJW4"/>
<evidence type="ECO:0000256" key="4">
    <source>
        <dbReference type="ARBA" id="ARBA00019572"/>
    </source>
</evidence>
<dbReference type="InParanoid" id="A0A1X7VJW4"/>
<dbReference type="InterPro" id="IPR001247">
    <property type="entry name" value="ExoRNase_PH_dom1"/>
</dbReference>
<dbReference type="PANTHER" id="PTHR11097">
    <property type="entry name" value="EXOSOME COMPLEX EXONUCLEASE RIBOSOMAL RNA PROCESSING PROTEIN"/>
    <property type="match status" value="1"/>
</dbReference>
<feature type="compositionally biased region" description="Basic and acidic residues" evidence="9">
    <location>
        <begin position="345"/>
        <end position="354"/>
    </location>
</feature>
<reference evidence="13" key="1">
    <citation type="journal article" date="2010" name="Nature">
        <title>The Amphimedon queenslandica genome and the evolution of animal complexity.</title>
        <authorList>
            <person name="Srivastava M."/>
            <person name="Simakov O."/>
            <person name="Chapman J."/>
            <person name="Fahey B."/>
            <person name="Gauthier M.E."/>
            <person name="Mitros T."/>
            <person name="Richards G.S."/>
            <person name="Conaco C."/>
            <person name="Dacre M."/>
            <person name="Hellsten U."/>
            <person name="Larroux C."/>
            <person name="Putnam N.H."/>
            <person name="Stanke M."/>
            <person name="Adamska M."/>
            <person name="Darling A."/>
            <person name="Degnan S.M."/>
            <person name="Oakley T.H."/>
            <person name="Plachetzki D.C."/>
            <person name="Zhai Y."/>
            <person name="Adamski M."/>
            <person name="Calcino A."/>
            <person name="Cummins S.F."/>
            <person name="Goodstein D.M."/>
            <person name="Harris C."/>
            <person name="Jackson D.J."/>
            <person name="Leys S.P."/>
            <person name="Shu S."/>
            <person name="Woodcroft B.J."/>
            <person name="Vervoort M."/>
            <person name="Kosik K.S."/>
            <person name="Manning G."/>
            <person name="Degnan B.M."/>
            <person name="Rokhsar D.S."/>
        </authorList>
    </citation>
    <scope>NUCLEOTIDE SEQUENCE [LARGE SCALE GENOMIC DNA]</scope>
</reference>
<dbReference type="STRING" id="400682.A0A1X7VJW4"/>
<dbReference type="SUPFAM" id="SSF55666">
    <property type="entry name" value="Ribonuclease PH domain 2-like"/>
    <property type="match status" value="1"/>
</dbReference>
<feature type="compositionally biased region" description="Acidic residues" evidence="9">
    <location>
        <begin position="334"/>
        <end position="344"/>
    </location>
</feature>
<dbReference type="GO" id="GO:0000177">
    <property type="term" value="C:cytoplasmic exosome (RNase complex)"/>
    <property type="evidence" value="ECO:0007669"/>
    <property type="project" value="TreeGrafter"/>
</dbReference>
<feature type="domain" description="Exoribonuclease phosphorolytic" evidence="11">
    <location>
        <begin position="192"/>
        <end position="258"/>
    </location>
</feature>
<name>A0A1X7VJW4_AMPQE</name>
<dbReference type="FunCoup" id="A0A1X7VJW4">
    <property type="interactions" value="574"/>
</dbReference>
<dbReference type="OrthoDB" id="10264038at2759"/>
<evidence type="ECO:0000256" key="9">
    <source>
        <dbReference type="SAM" id="MobiDB-lite"/>
    </source>
</evidence>
<evidence type="ECO:0000256" key="8">
    <source>
        <dbReference type="ARBA" id="ARBA00032660"/>
    </source>
</evidence>
<evidence type="ECO:0000256" key="7">
    <source>
        <dbReference type="ARBA" id="ARBA00023242"/>
    </source>
</evidence>
<dbReference type="GO" id="GO:0071035">
    <property type="term" value="P:nuclear polyadenylation-dependent rRNA catabolic process"/>
    <property type="evidence" value="ECO:0007669"/>
    <property type="project" value="TreeGrafter"/>
</dbReference>
<dbReference type="Proteomes" id="UP000007879">
    <property type="component" value="Unassembled WGS sequence"/>
</dbReference>
<keyword evidence="5" id="KW-0963">Cytoplasm</keyword>
<dbReference type="InterPro" id="IPR027408">
    <property type="entry name" value="PNPase/RNase_PH_dom_sf"/>
</dbReference>
<dbReference type="InterPro" id="IPR036345">
    <property type="entry name" value="ExoRNase_PH_dom2_sf"/>
</dbReference>
<dbReference type="CDD" id="cd11368">
    <property type="entry name" value="RNase_PH_RRP45"/>
    <property type="match status" value="1"/>
</dbReference>
<dbReference type="Pfam" id="PF01138">
    <property type="entry name" value="RNase_PH"/>
    <property type="match status" value="1"/>
</dbReference>
<protein>
    <recommendedName>
        <fullName evidence="4">Exosome complex component RRP45</fullName>
    </recommendedName>
    <alternativeName>
        <fullName evidence="8">Exosome component 9</fullName>
    </alternativeName>
</protein>
<evidence type="ECO:0000256" key="6">
    <source>
        <dbReference type="ARBA" id="ARBA00022884"/>
    </source>
</evidence>
<dbReference type="KEGG" id="aqu:100639813"/>
<dbReference type="InterPro" id="IPR033100">
    <property type="entry name" value="Rrp45"/>
</dbReference>
<evidence type="ECO:0000256" key="5">
    <source>
        <dbReference type="ARBA" id="ARBA00022490"/>
    </source>
</evidence>
<dbReference type="InterPro" id="IPR050590">
    <property type="entry name" value="Exosome_comp_Rrp42_subfam"/>
</dbReference>